<gene>
    <name evidence="2" type="ORF">B0H65DRAFT_541333</name>
</gene>
<evidence type="ECO:0000313" key="2">
    <source>
        <dbReference type="EMBL" id="KAK3340679.1"/>
    </source>
</evidence>
<keyword evidence="1" id="KW-0812">Transmembrane</keyword>
<sequence>MYLRAKRWDGDLASKLGSHFVATFFLSKQAVPCTRIFCPNPKFCTLQAKFPKDLSSRDFQQQGVIIGDVHSNLLKNFSRPIVSFRRYLGLLNLAARKAKSVGVSAVGNRLLFEWSSKFGFTMFSSFLFFLTSSNTLICAQLMLVVFVGKKLLVDNEGGTLSNLSR</sequence>
<evidence type="ECO:0000256" key="1">
    <source>
        <dbReference type="SAM" id="Phobius"/>
    </source>
</evidence>
<proteinExistence type="predicted"/>
<comment type="caution">
    <text evidence="2">The sequence shown here is derived from an EMBL/GenBank/DDBJ whole genome shotgun (WGS) entry which is preliminary data.</text>
</comment>
<feature type="transmembrane region" description="Helical" evidence="1">
    <location>
        <begin position="126"/>
        <end position="147"/>
    </location>
</feature>
<dbReference type="Proteomes" id="UP001278500">
    <property type="component" value="Unassembled WGS sequence"/>
</dbReference>
<keyword evidence="1" id="KW-1133">Transmembrane helix</keyword>
<reference evidence="2" key="2">
    <citation type="submission" date="2023-06" db="EMBL/GenBank/DDBJ databases">
        <authorList>
            <consortium name="Lawrence Berkeley National Laboratory"/>
            <person name="Haridas S."/>
            <person name="Hensen N."/>
            <person name="Bonometti L."/>
            <person name="Westerberg I."/>
            <person name="Brannstrom I.O."/>
            <person name="Guillou S."/>
            <person name="Cros-Aarteil S."/>
            <person name="Calhoun S."/>
            <person name="Kuo A."/>
            <person name="Mondo S."/>
            <person name="Pangilinan J."/>
            <person name="Riley R."/>
            <person name="Labutti K."/>
            <person name="Andreopoulos B."/>
            <person name="Lipzen A."/>
            <person name="Chen C."/>
            <person name="Yanf M."/>
            <person name="Daum C."/>
            <person name="Ng V."/>
            <person name="Clum A."/>
            <person name="Steindorff A."/>
            <person name="Ohm R."/>
            <person name="Martin F."/>
            <person name="Silar P."/>
            <person name="Natvig D."/>
            <person name="Lalanne C."/>
            <person name="Gautier V."/>
            <person name="Ament-Velasquez S.L."/>
            <person name="Kruys A."/>
            <person name="Hutchinson M.I."/>
            <person name="Powell A.J."/>
            <person name="Barry K."/>
            <person name="Miller A.N."/>
            <person name="Grigoriev I.V."/>
            <person name="Debuchy R."/>
            <person name="Gladieux P."/>
            <person name="Thoren M.H."/>
            <person name="Johannesson H."/>
        </authorList>
    </citation>
    <scope>NUCLEOTIDE SEQUENCE</scope>
    <source>
        <strain evidence="2">CBS 560.94</strain>
    </source>
</reference>
<name>A0AAE0JBM5_9PEZI</name>
<organism evidence="2 3">
    <name type="scientific">Neurospora tetraspora</name>
    <dbReference type="NCBI Taxonomy" id="94610"/>
    <lineage>
        <taxon>Eukaryota</taxon>
        <taxon>Fungi</taxon>
        <taxon>Dikarya</taxon>
        <taxon>Ascomycota</taxon>
        <taxon>Pezizomycotina</taxon>
        <taxon>Sordariomycetes</taxon>
        <taxon>Sordariomycetidae</taxon>
        <taxon>Sordariales</taxon>
        <taxon>Sordariaceae</taxon>
        <taxon>Neurospora</taxon>
    </lineage>
</organism>
<dbReference type="GeneID" id="87866326"/>
<dbReference type="EMBL" id="JAUEPP010000006">
    <property type="protein sequence ID" value="KAK3340679.1"/>
    <property type="molecule type" value="Genomic_DNA"/>
</dbReference>
<protein>
    <submittedName>
        <fullName evidence="2">Uncharacterized protein</fullName>
    </submittedName>
</protein>
<reference evidence="2" key="1">
    <citation type="journal article" date="2023" name="Mol. Phylogenet. Evol.">
        <title>Genome-scale phylogeny and comparative genomics of the fungal order Sordariales.</title>
        <authorList>
            <person name="Hensen N."/>
            <person name="Bonometti L."/>
            <person name="Westerberg I."/>
            <person name="Brannstrom I.O."/>
            <person name="Guillou S."/>
            <person name="Cros-Aarteil S."/>
            <person name="Calhoun S."/>
            <person name="Haridas S."/>
            <person name="Kuo A."/>
            <person name="Mondo S."/>
            <person name="Pangilinan J."/>
            <person name="Riley R."/>
            <person name="LaButti K."/>
            <person name="Andreopoulos B."/>
            <person name="Lipzen A."/>
            <person name="Chen C."/>
            <person name="Yan M."/>
            <person name="Daum C."/>
            <person name="Ng V."/>
            <person name="Clum A."/>
            <person name="Steindorff A."/>
            <person name="Ohm R.A."/>
            <person name="Martin F."/>
            <person name="Silar P."/>
            <person name="Natvig D.O."/>
            <person name="Lalanne C."/>
            <person name="Gautier V."/>
            <person name="Ament-Velasquez S.L."/>
            <person name="Kruys A."/>
            <person name="Hutchinson M.I."/>
            <person name="Powell A.J."/>
            <person name="Barry K."/>
            <person name="Miller A.N."/>
            <person name="Grigoriev I.V."/>
            <person name="Debuchy R."/>
            <person name="Gladieux P."/>
            <person name="Hiltunen Thoren M."/>
            <person name="Johannesson H."/>
        </authorList>
    </citation>
    <scope>NUCLEOTIDE SEQUENCE</scope>
    <source>
        <strain evidence="2">CBS 560.94</strain>
    </source>
</reference>
<keyword evidence="3" id="KW-1185">Reference proteome</keyword>
<keyword evidence="1" id="KW-0472">Membrane</keyword>
<evidence type="ECO:0000313" key="3">
    <source>
        <dbReference type="Proteomes" id="UP001278500"/>
    </source>
</evidence>
<accession>A0AAE0JBM5</accession>
<dbReference type="AlphaFoldDB" id="A0AAE0JBM5"/>
<dbReference type="RefSeq" id="XP_062679621.1">
    <property type="nucleotide sequence ID" value="XM_062829172.1"/>
</dbReference>